<feature type="transmembrane region" description="Helical" evidence="10">
    <location>
        <begin position="168"/>
        <end position="189"/>
    </location>
</feature>
<dbReference type="Gene3D" id="3.40.50.2300">
    <property type="match status" value="1"/>
</dbReference>
<dbReference type="SUPFAM" id="SSF52172">
    <property type="entry name" value="CheY-like"/>
    <property type="match status" value="1"/>
</dbReference>
<reference evidence="16" key="1">
    <citation type="journal article" date="2019" name="Int. J. Syst. Evol. Microbiol.">
        <title>The Global Catalogue of Microorganisms (GCM) 10K type strain sequencing project: providing services to taxonomists for standard genome sequencing and annotation.</title>
        <authorList>
            <consortium name="The Broad Institute Genomics Platform"/>
            <consortium name="The Broad Institute Genome Sequencing Center for Infectious Disease"/>
            <person name="Wu L."/>
            <person name="Ma J."/>
        </authorList>
    </citation>
    <scope>NUCLEOTIDE SEQUENCE [LARGE SCALE GENOMIC DNA]</scope>
    <source>
        <strain evidence="16">NBRC 102407</strain>
    </source>
</reference>
<comment type="caution">
    <text evidence="15">The sequence shown here is derived from an EMBL/GenBank/DDBJ whole genome shotgun (WGS) entry which is preliminary data.</text>
</comment>
<dbReference type="Pfam" id="PF02518">
    <property type="entry name" value="HATPase_c"/>
    <property type="match status" value="1"/>
</dbReference>
<dbReference type="PANTHER" id="PTHR45339">
    <property type="entry name" value="HYBRID SIGNAL TRANSDUCTION HISTIDINE KINASE J"/>
    <property type="match status" value="1"/>
</dbReference>
<dbReference type="InterPro" id="IPR003661">
    <property type="entry name" value="HisK_dim/P_dom"/>
</dbReference>
<feature type="transmembrane region" description="Helical" evidence="10">
    <location>
        <begin position="134"/>
        <end position="156"/>
    </location>
</feature>
<evidence type="ECO:0000256" key="8">
    <source>
        <dbReference type="PROSITE-ProRule" id="PRU00110"/>
    </source>
</evidence>
<dbReference type="RefSeq" id="WP_284187407.1">
    <property type="nucleotide sequence ID" value="NZ_BSPX01000017.1"/>
</dbReference>
<evidence type="ECO:0000256" key="2">
    <source>
        <dbReference type="ARBA" id="ARBA00004370"/>
    </source>
</evidence>
<evidence type="ECO:0000313" key="16">
    <source>
        <dbReference type="Proteomes" id="UP001157167"/>
    </source>
</evidence>
<dbReference type="Pfam" id="PF17152">
    <property type="entry name" value="CHASE8"/>
    <property type="match status" value="1"/>
</dbReference>
<dbReference type="PRINTS" id="PR00344">
    <property type="entry name" value="BCTRLSENSOR"/>
</dbReference>
<dbReference type="InterPro" id="IPR004358">
    <property type="entry name" value="Sig_transdc_His_kin-like_C"/>
</dbReference>
<evidence type="ECO:0000259" key="11">
    <source>
        <dbReference type="PROSITE" id="PS50109"/>
    </source>
</evidence>
<dbReference type="Gene3D" id="6.10.340.10">
    <property type="match status" value="1"/>
</dbReference>
<keyword evidence="4 9" id="KW-0597">Phosphoprotein</keyword>
<dbReference type="InterPro" id="IPR003594">
    <property type="entry name" value="HATPase_dom"/>
</dbReference>
<evidence type="ECO:0000259" key="12">
    <source>
        <dbReference type="PROSITE" id="PS50110"/>
    </source>
</evidence>
<dbReference type="PANTHER" id="PTHR45339:SF5">
    <property type="entry name" value="HISTIDINE KINASE"/>
    <property type="match status" value="1"/>
</dbReference>
<protein>
    <recommendedName>
        <fullName evidence="3">histidine kinase</fullName>
        <ecNumber evidence="3">2.7.13.3</ecNumber>
    </recommendedName>
</protein>
<dbReference type="SUPFAM" id="SSF47226">
    <property type="entry name" value="Histidine-containing phosphotransfer domain, HPT domain"/>
    <property type="match status" value="1"/>
</dbReference>
<dbReference type="InterPro" id="IPR001789">
    <property type="entry name" value="Sig_transdc_resp-reg_receiver"/>
</dbReference>
<dbReference type="SMART" id="SM00387">
    <property type="entry name" value="HATPase_c"/>
    <property type="match status" value="1"/>
</dbReference>
<dbReference type="InterPro" id="IPR033417">
    <property type="entry name" value="CHASE8"/>
</dbReference>
<keyword evidence="5" id="KW-0808">Transferase</keyword>
<evidence type="ECO:0000256" key="1">
    <source>
        <dbReference type="ARBA" id="ARBA00000085"/>
    </source>
</evidence>
<dbReference type="InterPro" id="IPR003660">
    <property type="entry name" value="HAMP_dom"/>
</dbReference>
<dbReference type="Pfam" id="PF00512">
    <property type="entry name" value="HisKA"/>
    <property type="match status" value="1"/>
</dbReference>
<keyword evidence="10" id="KW-0472">Membrane</keyword>
<evidence type="ECO:0000256" key="4">
    <source>
        <dbReference type="ARBA" id="ARBA00022553"/>
    </source>
</evidence>
<proteinExistence type="predicted"/>
<dbReference type="InterPro" id="IPR011006">
    <property type="entry name" value="CheY-like_superfamily"/>
</dbReference>
<comment type="subcellular location">
    <subcellularLocation>
        <location evidence="2">Membrane</location>
    </subcellularLocation>
</comment>
<keyword evidence="16" id="KW-1185">Reference proteome</keyword>
<dbReference type="Gene3D" id="3.30.565.10">
    <property type="entry name" value="Histidine kinase-like ATPase, C-terminal domain"/>
    <property type="match status" value="1"/>
</dbReference>
<dbReference type="InterPro" id="IPR008207">
    <property type="entry name" value="Sig_transdc_His_kin_Hpt_dom"/>
</dbReference>
<evidence type="ECO:0000256" key="10">
    <source>
        <dbReference type="SAM" id="Phobius"/>
    </source>
</evidence>
<dbReference type="InterPro" id="IPR036890">
    <property type="entry name" value="HATPase_C_sf"/>
</dbReference>
<dbReference type="PROSITE" id="PS50894">
    <property type="entry name" value="HPT"/>
    <property type="match status" value="1"/>
</dbReference>
<dbReference type="SUPFAM" id="SSF47384">
    <property type="entry name" value="Homodimeric domain of signal transducing histidine kinase"/>
    <property type="match status" value="1"/>
</dbReference>
<keyword evidence="7" id="KW-0902">Two-component regulatory system</keyword>
<dbReference type="PROSITE" id="PS50885">
    <property type="entry name" value="HAMP"/>
    <property type="match status" value="1"/>
</dbReference>
<feature type="domain" description="Response regulatory" evidence="12">
    <location>
        <begin position="656"/>
        <end position="775"/>
    </location>
</feature>
<keyword evidence="10" id="KW-0812">Transmembrane</keyword>
<comment type="catalytic activity">
    <reaction evidence="1">
        <text>ATP + protein L-histidine = ADP + protein N-phospho-L-histidine.</text>
        <dbReference type="EC" id="2.7.13.3"/>
    </reaction>
</comment>
<dbReference type="CDD" id="cd00082">
    <property type="entry name" value="HisKA"/>
    <property type="match status" value="1"/>
</dbReference>
<dbReference type="InterPro" id="IPR036097">
    <property type="entry name" value="HisK_dim/P_sf"/>
</dbReference>
<evidence type="ECO:0000256" key="6">
    <source>
        <dbReference type="ARBA" id="ARBA00022777"/>
    </source>
</evidence>
<evidence type="ECO:0000256" key="3">
    <source>
        <dbReference type="ARBA" id="ARBA00012438"/>
    </source>
</evidence>
<dbReference type="Pfam" id="PF00072">
    <property type="entry name" value="Response_reg"/>
    <property type="match status" value="1"/>
</dbReference>
<organism evidence="15 16">
    <name type="scientific">Zoogloea oryzae</name>
    <dbReference type="NCBI Taxonomy" id="310767"/>
    <lineage>
        <taxon>Bacteria</taxon>
        <taxon>Pseudomonadati</taxon>
        <taxon>Pseudomonadota</taxon>
        <taxon>Betaproteobacteria</taxon>
        <taxon>Rhodocyclales</taxon>
        <taxon>Zoogloeaceae</taxon>
        <taxon>Zoogloea</taxon>
    </lineage>
</organism>
<feature type="domain" description="HAMP" evidence="13">
    <location>
        <begin position="193"/>
        <end position="246"/>
    </location>
</feature>
<dbReference type="CDD" id="cd17546">
    <property type="entry name" value="REC_hyHK_CKI1_RcsC-like"/>
    <property type="match status" value="1"/>
</dbReference>
<feature type="modified residue" description="Phosphohistidine" evidence="8">
    <location>
        <position position="857"/>
    </location>
</feature>
<dbReference type="Proteomes" id="UP001157167">
    <property type="component" value="Unassembled WGS sequence"/>
</dbReference>
<feature type="modified residue" description="4-aspartylphosphate" evidence="9">
    <location>
        <position position="705"/>
    </location>
</feature>
<dbReference type="SMART" id="SM00448">
    <property type="entry name" value="REC"/>
    <property type="match status" value="1"/>
</dbReference>
<dbReference type="PROSITE" id="PS50109">
    <property type="entry name" value="HIS_KIN"/>
    <property type="match status" value="1"/>
</dbReference>
<dbReference type="SUPFAM" id="SSF158472">
    <property type="entry name" value="HAMP domain-like"/>
    <property type="match status" value="1"/>
</dbReference>
<dbReference type="Pfam" id="PF00672">
    <property type="entry name" value="HAMP"/>
    <property type="match status" value="1"/>
</dbReference>
<keyword evidence="6" id="KW-0418">Kinase</keyword>
<dbReference type="SUPFAM" id="SSF55874">
    <property type="entry name" value="ATPase domain of HSP90 chaperone/DNA topoisomerase II/histidine kinase"/>
    <property type="match status" value="1"/>
</dbReference>
<dbReference type="EMBL" id="BSPX01000017">
    <property type="protein sequence ID" value="GLT22036.1"/>
    <property type="molecule type" value="Genomic_DNA"/>
</dbReference>
<dbReference type="SMART" id="SM00304">
    <property type="entry name" value="HAMP"/>
    <property type="match status" value="1"/>
</dbReference>
<dbReference type="CDD" id="cd06225">
    <property type="entry name" value="HAMP"/>
    <property type="match status" value="1"/>
</dbReference>
<dbReference type="InterPro" id="IPR005467">
    <property type="entry name" value="His_kinase_dom"/>
</dbReference>
<feature type="transmembrane region" description="Helical" evidence="10">
    <location>
        <begin position="21"/>
        <end position="42"/>
    </location>
</feature>
<evidence type="ECO:0000256" key="7">
    <source>
        <dbReference type="ARBA" id="ARBA00023012"/>
    </source>
</evidence>
<dbReference type="EC" id="2.7.13.3" evidence="3"/>
<name>A0ABQ6FB64_9RHOO</name>
<dbReference type="InterPro" id="IPR036641">
    <property type="entry name" value="HPT_dom_sf"/>
</dbReference>
<dbReference type="PROSITE" id="PS50110">
    <property type="entry name" value="RESPONSE_REGULATORY"/>
    <property type="match status" value="1"/>
</dbReference>
<dbReference type="CDD" id="cd16922">
    <property type="entry name" value="HATPase_EvgS-ArcB-TorS-like"/>
    <property type="match status" value="1"/>
</dbReference>
<keyword evidence="10" id="KW-1133">Transmembrane helix</keyword>
<dbReference type="Gene3D" id="1.20.120.160">
    <property type="entry name" value="HPT domain"/>
    <property type="match status" value="1"/>
</dbReference>
<sequence length="921" mass="98373">MSRFGPALDARIAALPICRKLTLIVAIAVAVGLAFVFVIVGVGQLRENYTARVAKLRAVADVVAFNASAVLDFQDAGGATNLFRAFESDPDIVAAHLVQKGGSFSHTYMAKGWQAPLPPPTTRLADHFATHFDWITLSVMVPMYSGGELIGSLAVVSRLDNMWGAVALQFLLFGVSLALAFVLATAVAVRLQRSMSGAITALTETARQVSESRDFALRADRSTGDEIGELADAFNTMLGELANRDRELAAHRERLEETVQTRTAELRLAKDAAESANRAKSQFLANMSHEIRTPMNGIIGIAELLDASTLDARQRELLANQRSSATTLLHLLNDILDFSRMEAGSLQLEAVPFNLRETIEQTAAVFAPAARKKGFELSVDIAPAMPDLFRGDPHRMRQILNNLISNAIKFTERGEVRIQCALVAGEPAPCVRLTVRDSGIGIGADAIGRIFDPFRQADNSTSRRYGGSGLGLAIVHDLVALMGGQVSVRSEVDVGSTFELALPLLPIDRVRRLPAWVGGLRGTRVTVICADLERGARWAGALAMGGIDASIVSACSTALDALAAGRVDAVVVEEALCLAMAAAHPDFVGPGVPVLFVRSFATPEDMRLAVPAWVGAEVHEPVSDIALWRGLAGLLGVDTGFVRVRPDLGGLPAGLRVLMVEDNQVNQLVLNEMLRNCGCACTLAGNGEEALAILAGQQFDVVLMDMQMPVMDGLTATRELRRREAAEGRPRQLVIALTANALAGDREMCIEAGMDDYVAKPVTFDALRAAFTRCMPAGRLAQAQAGEVAAPVAPVNTAEAALPVFDVEILRATLGEGAADVLPAVLSSYLTEGGRNVDTLAAIGDDFDRQLVTRLLHNLKSSSAAIGAQAFSALCRVAEQAAREDDWDAVRRHIPELVVAFEPVRAAVAARLQEEGEAHHE</sequence>
<dbReference type="Gene3D" id="1.10.287.130">
    <property type="match status" value="1"/>
</dbReference>
<evidence type="ECO:0000313" key="15">
    <source>
        <dbReference type="EMBL" id="GLT22036.1"/>
    </source>
</evidence>
<gene>
    <name evidence="15" type="ORF">GCM10007933_14920</name>
</gene>
<evidence type="ECO:0000256" key="5">
    <source>
        <dbReference type="ARBA" id="ARBA00022679"/>
    </source>
</evidence>
<feature type="domain" description="HPt" evidence="14">
    <location>
        <begin position="818"/>
        <end position="915"/>
    </location>
</feature>
<evidence type="ECO:0000259" key="14">
    <source>
        <dbReference type="PROSITE" id="PS50894"/>
    </source>
</evidence>
<accession>A0ABQ6FB64</accession>
<evidence type="ECO:0000259" key="13">
    <source>
        <dbReference type="PROSITE" id="PS50885"/>
    </source>
</evidence>
<feature type="domain" description="Histidine kinase" evidence="11">
    <location>
        <begin position="286"/>
        <end position="506"/>
    </location>
</feature>
<dbReference type="SMART" id="SM00388">
    <property type="entry name" value="HisKA"/>
    <property type="match status" value="1"/>
</dbReference>
<dbReference type="Pfam" id="PF01627">
    <property type="entry name" value="Hpt"/>
    <property type="match status" value="1"/>
</dbReference>
<evidence type="ECO:0000256" key="9">
    <source>
        <dbReference type="PROSITE-ProRule" id="PRU00169"/>
    </source>
</evidence>